<dbReference type="PANTHER" id="PTHR42838">
    <property type="entry name" value="CYTOCHROME C OXIDASE SUBUNIT II"/>
    <property type="match status" value="1"/>
</dbReference>
<dbReference type="PANTHER" id="PTHR42838:SF2">
    <property type="entry name" value="NITROUS-OXIDE REDUCTASE"/>
    <property type="match status" value="1"/>
</dbReference>
<dbReference type="GO" id="GO:0042597">
    <property type="term" value="C:periplasmic space"/>
    <property type="evidence" value="ECO:0007669"/>
    <property type="project" value="UniProtKB-SubCell"/>
</dbReference>
<reference evidence="5 6" key="1">
    <citation type="submission" date="2020-02" db="EMBL/GenBank/DDBJ databases">
        <authorList>
            <person name="Kim M.K."/>
        </authorList>
    </citation>
    <scope>NUCLEOTIDE SEQUENCE [LARGE SCALE GENOMIC DNA]</scope>
    <source>
        <strain evidence="5 6">17J57-3</strain>
    </source>
</reference>
<keyword evidence="3" id="KW-0186">Copper</keyword>
<dbReference type="Pfam" id="PF13473">
    <property type="entry name" value="Cupredoxin_1"/>
    <property type="match status" value="1"/>
</dbReference>
<accession>A0A6B3SZM0</accession>
<keyword evidence="2" id="KW-0479">Metal-binding</keyword>
<organism evidence="5 6">
    <name type="scientific">Noviherbaspirillum galbum</name>
    <dbReference type="NCBI Taxonomy" id="2709383"/>
    <lineage>
        <taxon>Bacteria</taxon>
        <taxon>Pseudomonadati</taxon>
        <taxon>Pseudomonadota</taxon>
        <taxon>Betaproteobacteria</taxon>
        <taxon>Burkholderiales</taxon>
        <taxon>Oxalobacteraceae</taxon>
        <taxon>Noviherbaspirillum</taxon>
    </lineage>
</organism>
<dbReference type="GO" id="GO:0004129">
    <property type="term" value="F:cytochrome-c oxidase activity"/>
    <property type="evidence" value="ECO:0007669"/>
    <property type="project" value="InterPro"/>
</dbReference>
<proteinExistence type="predicted"/>
<evidence type="ECO:0000313" key="5">
    <source>
        <dbReference type="EMBL" id="NEX64882.1"/>
    </source>
</evidence>
<evidence type="ECO:0000256" key="2">
    <source>
        <dbReference type="ARBA" id="ARBA00022723"/>
    </source>
</evidence>
<evidence type="ECO:0000313" key="6">
    <source>
        <dbReference type="Proteomes" id="UP000482155"/>
    </source>
</evidence>
<evidence type="ECO:0000256" key="1">
    <source>
        <dbReference type="ARBA" id="ARBA00004418"/>
    </source>
</evidence>
<dbReference type="RefSeq" id="WP_163968796.1">
    <property type="nucleotide sequence ID" value="NZ_JAAIVB010000085.1"/>
</dbReference>
<dbReference type="InterPro" id="IPR002429">
    <property type="entry name" value="CcO_II-like_C"/>
</dbReference>
<dbReference type="GO" id="GO:0016020">
    <property type="term" value="C:membrane"/>
    <property type="evidence" value="ECO:0007669"/>
    <property type="project" value="InterPro"/>
</dbReference>
<dbReference type="SUPFAM" id="SSF49503">
    <property type="entry name" value="Cupredoxins"/>
    <property type="match status" value="1"/>
</dbReference>
<dbReference type="InterPro" id="IPR028096">
    <property type="entry name" value="EfeO_Cupredoxin"/>
</dbReference>
<dbReference type="InterPro" id="IPR051403">
    <property type="entry name" value="NosZ/Cyto_c_oxidase_sub2"/>
</dbReference>
<dbReference type="Gene3D" id="2.60.40.420">
    <property type="entry name" value="Cupredoxins - blue copper proteins"/>
    <property type="match status" value="1"/>
</dbReference>
<evidence type="ECO:0000256" key="3">
    <source>
        <dbReference type="ARBA" id="ARBA00023008"/>
    </source>
</evidence>
<sequence>MNRSRRYLCVAALAGAGQSLLGRLSVAQDAPSSNPRIIQVTARKFQFSPNPIHLRKGESVVLEVMAVDFMHGFNIPDLKMRIDLAPGRITRIPLMFEKAGTYDFLCDNFCGSGHEEMNGKLIVAA</sequence>
<evidence type="ECO:0000259" key="4">
    <source>
        <dbReference type="PROSITE" id="PS50857"/>
    </source>
</evidence>
<dbReference type="InterPro" id="IPR008972">
    <property type="entry name" value="Cupredoxin"/>
</dbReference>
<dbReference type="AlphaFoldDB" id="A0A6B3SZM0"/>
<protein>
    <submittedName>
        <fullName evidence="5">Cytochrome c oxidase subunit II</fullName>
    </submittedName>
</protein>
<dbReference type="EMBL" id="JAAIVB010000085">
    <property type="protein sequence ID" value="NEX64882.1"/>
    <property type="molecule type" value="Genomic_DNA"/>
</dbReference>
<feature type="domain" description="Cytochrome oxidase subunit II copper A binding" evidence="4">
    <location>
        <begin position="33"/>
        <end position="125"/>
    </location>
</feature>
<dbReference type="GO" id="GO:0005507">
    <property type="term" value="F:copper ion binding"/>
    <property type="evidence" value="ECO:0007669"/>
    <property type="project" value="InterPro"/>
</dbReference>
<dbReference type="Proteomes" id="UP000482155">
    <property type="component" value="Unassembled WGS sequence"/>
</dbReference>
<name>A0A6B3SZM0_9BURK</name>
<keyword evidence="6" id="KW-1185">Reference proteome</keyword>
<comment type="caution">
    <text evidence="5">The sequence shown here is derived from an EMBL/GenBank/DDBJ whole genome shotgun (WGS) entry which is preliminary data.</text>
</comment>
<dbReference type="PROSITE" id="PS50857">
    <property type="entry name" value="COX2_CUA"/>
    <property type="match status" value="1"/>
</dbReference>
<gene>
    <name evidence="5" type="ORF">G3574_27690</name>
</gene>
<comment type="subcellular location">
    <subcellularLocation>
        <location evidence="1">Periplasm</location>
    </subcellularLocation>
</comment>